<evidence type="ECO:0000313" key="3">
    <source>
        <dbReference type="EMBL" id="TFE27270.1"/>
    </source>
</evidence>
<dbReference type="Proteomes" id="UP000297900">
    <property type="component" value="Unassembled WGS sequence"/>
</dbReference>
<dbReference type="Pfam" id="PF04892">
    <property type="entry name" value="VanZ"/>
    <property type="match status" value="1"/>
</dbReference>
<feature type="domain" description="VanZ-like" evidence="2">
    <location>
        <begin position="7"/>
        <end position="127"/>
    </location>
</feature>
<dbReference type="NCBIfam" id="NF037970">
    <property type="entry name" value="vanZ_1"/>
    <property type="match status" value="1"/>
</dbReference>
<dbReference type="OrthoDB" id="291892at2"/>
<reference evidence="3 4" key="1">
    <citation type="submission" date="2019-03" db="EMBL/GenBank/DDBJ databases">
        <title>Cohnella endophytica sp. nov., a novel endophytic bacterium isolated from bark of Sonneratia apetala.</title>
        <authorList>
            <person name="Tuo L."/>
        </authorList>
    </citation>
    <scope>NUCLEOTIDE SEQUENCE [LARGE SCALE GENOMIC DNA]</scope>
    <source>
        <strain evidence="3 4">CCTCC AB 208254</strain>
    </source>
</reference>
<evidence type="ECO:0000256" key="1">
    <source>
        <dbReference type="SAM" id="Phobius"/>
    </source>
</evidence>
<dbReference type="InterPro" id="IPR006976">
    <property type="entry name" value="VanZ-like"/>
</dbReference>
<dbReference type="PANTHER" id="PTHR28008:SF1">
    <property type="entry name" value="DOMAIN PROTEIN, PUTATIVE (AFU_ORTHOLOGUE AFUA_3G10980)-RELATED"/>
    <property type="match status" value="1"/>
</dbReference>
<dbReference type="PANTHER" id="PTHR28008">
    <property type="entry name" value="DOMAIN PROTEIN, PUTATIVE (AFU_ORTHOLOGUE AFUA_3G10980)-RELATED"/>
    <property type="match status" value="1"/>
</dbReference>
<organism evidence="3 4">
    <name type="scientific">Cohnella luojiensis</name>
    <dbReference type="NCBI Taxonomy" id="652876"/>
    <lineage>
        <taxon>Bacteria</taxon>
        <taxon>Bacillati</taxon>
        <taxon>Bacillota</taxon>
        <taxon>Bacilli</taxon>
        <taxon>Bacillales</taxon>
        <taxon>Paenibacillaceae</taxon>
        <taxon>Cohnella</taxon>
    </lineage>
</organism>
<keyword evidence="4" id="KW-1185">Reference proteome</keyword>
<comment type="caution">
    <text evidence="3">The sequence shown here is derived from an EMBL/GenBank/DDBJ whole genome shotgun (WGS) entry which is preliminary data.</text>
</comment>
<dbReference type="AlphaFoldDB" id="A0A4Y8LZT4"/>
<protein>
    <submittedName>
        <fullName evidence="3">VanZ family protein</fullName>
    </submittedName>
</protein>
<keyword evidence="1" id="KW-0472">Membrane</keyword>
<feature type="transmembrane region" description="Helical" evidence="1">
    <location>
        <begin position="80"/>
        <end position="100"/>
    </location>
</feature>
<proteinExistence type="predicted"/>
<name>A0A4Y8LZT4_9BACL</name>
<feature type="transmembrane region" description="Helical" evidence="1">
    <location>
        <begin position="106"/>
        <end position="128"/>
    </location>
</feature>
<evidence type="ECO:0000313" key="4">
    <source>
        <dbReference type="Proteomes" id="UP000297900"/>
    </source>
</evidence>
<gene>
    <name evidence="3" type="ORF">E2980_10260</name>
</gene>
<keyword evidence="1" id="KW-0812">Transmembrane</keyword>
<dbReference type="EMBL" id="SOMN01000010">
    <property type="protein sequence ID" value="TFE27270.1"/>
    <property type="molecule type" value="Genomic_DNA"/>
</dbReference>
<accession>A0A4Y8LZT4</accession>
<dbReference type="RefSeq" id="WP_135152094.1">
    <property type="nucleotide sequence ID" value="NZ_SOMN01000010.1"/>
</dbReference>
<keyword evidence="1" id="KW-1133">Transmembrane helix</keyword>
<feature type="transmembrane region" description="Helical" evidence="1">
    <location>
        <begin position="56"/>
        <end position="73"/>
    </location>
</feature>
<evidence type="ECO:0000259" key="2">
    <source>
        <dbReference type="Pfam" id="PF04892"/>
    </source>
</evidence>
<sequence>MKKWPWICAAVLLCALIFYFTQSDNFTNGSTIRKLSTIMEEPKDDVKVFNMVLRKGAHFFLFGTLAILLKIIFYKHKRSYLVAWFGATLYGVGDEIHQLFVPARGASIFDVMIDSSGACLGLIIFFSINRHYKRALQSENT</sequence>